<dbReference type="InParanoid" id="A2FGL4"/>
<keyword evidence="3 6" id="KW-1133">Transmembrane helix</keyword>
<keyword evidence="2 6" id="KW-0812">Transmembrane</keyword>
<evidence type="ECO:0000256" key="4">
    <source>
        <dbReference type="ARBA" id="ARBA00023136"/>
    </source>
</evidence>
<proteinExistence type="predicted"/>
<keyword evidence="4 6" id="KW-0472">Membrane</keyword>
<evidence type="ECO:0000256" key="1">
    <source>
        <dbReference type="ARBA" id="ARBA00004167"/>
    </source>
</evidence>
<evidence type="ECO:0000256" key="2">
    <source>
        <dbReference type="ARBA" id="ARBA00022692"/>
    </source>
</evidence>
<gene>
    <name evidence="7" type="ORF">TVAG_077800</name>
</gene>
<evidence type="ECO:0000313" key="7">
    <source>
        <dbReference type="EMBL" id="EAX95938.1"/>
    </source>
</evidence>
<evidence type="ECO:0000256" key="5">
    <source>
        <dbReference type="SAM" id="MobiDB-lite"/>
    </source>
</evidence>
<evidence type="ECO:0000313" key="8">
    <source>
        <dbReference type="Proteomes" id="UP000001542"/>
    </source>
</evidence>
<feature type="region of interest" description="Disordered" evidence="5">
    <location>
        <begin position="240"/>
        <end position="267"/>
    </location>
</feature>
<evidence type="ECO:0000256" key="6">
    <source>
        <dbReference type="SAM" id="Phobius"/>
    </source>
</evidence>
<feature type="region of interest" description="Disordered" evidence="5">
    <location>
        <begin position="417"/>
        <end position="614"/>
    </location>
</feature>
<dbReference type="InterPro" id="IPR051694">
    <property type="entry name" value="Immunoregulatory_rcpt-like"/>
</dbReference>
<dbReference type="GO" id="GO:0071944">
    <property type="term" value="C:cell periphery"/>
    <property type="evidence" value="ECO:0007669"/>
    <property type="project" value="UniProtKB-ARBA"/>
</dbReference>
<organism evidence="7 8">
    <name type="scientific">Trichomonas vaginalis (strain ATCC PRA-98 / G3)</name>
    <dbReference type="NCBI Taxonomy" id="412133"/>
    <lineage>
        <taxon>Eukaryota</taxon>
        <taxon>Metamonada</taxon>
        <taxon>Parabasalia</taxon>
        <taxon>Trichomonadida</taxon>
        <taxon>Trichomonadidae</taxon>
        <taxon>Trichomonas</taxon>
    </lineage>
</organism>
<dbReference type="GO" id="GO:0016020">
    <property type="term" value="C:membrane"/>
    <property type="evidence" value="ECO:0007669"/>
    <property type="project" value="UniProtKB-SubCell"/>
</dbReference>
<dbReference type="eggNOG" id="KOG3294">
    <property type="taxonomic scope" value="Eukaryota"/>
</dbReference>
<feature type="transmembrane region" description="Helical" evidence="6">
    <location>
        <begin position="283"/>
        <end position="303"/>
    </location>
</feature>
<dbReference type="PANTHER" id="PTHR15549">
    <property type="entry name" value="PAIRED IMMUNOGLOBULIN-LIKE TYPE 2 RECEPTOR"/>
    <property type="match status" value="1"/>
</dbReference>
<comment type="subcellular location">
    <subcellularLocation>
        <location evidence="1">Membrane</location>
        <topology evidence="1">Single-pass membrane protein</topology>
    </subcellularLocation>
</comment>
<dbReference type="EMBL" id="DS113781">
    <property type="protein sequence ID" value="EAX95938.1"/>
    <property type="molecule type" value="Genomic_DNA"/>
</dbReference>
<dbReference type="RefSeq" id="XP_001308868.1">
    <property type="nucleotide sequence ID" value="XM_001308867.1"/>
</dbReference>
<feature type="transmembrane region" description="Helical" evidence="6">
    <location>
        <begin position="380"/>
        <end position="403"/>
    </location>
</feature>
<evidence type="ECO:0000256" key="3">
    <source>
        <dbReference type="ARBA" id="ARBA00022989"/>
    </source>
</evidence>
<feature type="compositionally biased region" description="Low complexity" evidence="5">
    <location>
        <begin position="501"/>
        <end position="528"/>
    </location>
</feature>
<feature type="compositionally biased region" description="Basic and acidic residues" evidence="5">
    <location>
        <begin position="417"/>
        <end position="439"/>
    </location>
</feature>
<protein>
    <submittedName>
        <fullName evidence="7">Uncharacterized protein</fullName>
    </submittedName>
</protein>
<dbReference type="VEuPathDB" id="TrichDB:TVAGG3_1028380"/>
<keyword evidence="8" id="KW-1185">Reference proteome</keyword>
<dbReference type="KEGG" id="tva:4753702"/>
<feature type="compositionally biased region" description="Low complexity" evidence="5">
    <location>
        <begin position="459"/>
        <end position="487"/>
    </location>
</feature>
<feature type="compositionally biased region" description="Pro residues" evidence="5">
    <location>
        <begin position="529"/>
        <end position="590"/>
    </location>
</feature>
<dbReference type="Proteomes" id="UP000001542">
    <property type="component" value="Unassembled WGS sequence"/>
</dbReference>
<dbReference type="VEuPathDB" id="TrichDB:TVAG_077800"/>
<feature type="compositionally biased region" description="Pro residues" evidence="5">
    <location>
        <begin position="449"/>
        <end position="458"/>
    </location>
</feature>
<sequence length="614" mass="69248">MFFLIPLSLSACETYDFNVKYGVYQTVTFTAEQTTFCKTINFQYTQRTAPHMYIRWDFPTASGDHTVEKQNIPQSVKQIQSVKTIEDYSIVDLYKSSTLNIELSVTGKVQFSFVAFDSEPGQQTTILSWWGKDYIEIGQYDSYKFQWKENHIYNFVSMFDTVVSASIYGSNDRDVSGKYTYRYNSYSYSGTFSSELTLKGSKFFAVSVNYTSGRYVSIGFNGENNDGYRLILYPDSTKIDNSTPNLPPPPTSTPTPTKTPKIEEQTDKHSKDIIKHPAILTPIIYFGISGLFLFVGIIVCCIFPNRLYRSGLQYECRYRCCRTTYQILQKFYHKHKYYQCGECDCCYDENHKRKCCFYDNKFRGKICGDLSGDDICGVMCYLGIFILIAIILAFPFVMIYIFLHLFMSCAPEERDFEKNGLKGDSTDQDKKLKDIENPKTTETPNNSSQPPPAPPPHPYYQAQNNQQQTQNQQQNYSNNPQQNYIQPQPSPYENPPPPPQMQGQQQQQYPYNYGPPQQPQSPYQQPSPYGAPPSQSPYGSPPPGYGYPPPGYGSPPPGYGAPYGAPPPGYGAPPPGYGAPPPTNSAPPPMTNSAQPSQVQPSGANSPQAPPPQD</sequence>
<reference evidence="7" key="2">
    <citation type="journal article" date="2007" name="Science">
        <title>Draft genome sequence of the sexually transmitted pathogen Trichomonas vaginalis.</title>
        <authorList>
            <person name="Carlton J.M."/>
            <person name="Hirt R.P."/>
            <person name="Silva J.C."/>
            <person name="Delcher A.L."/>
            <person name="Schatz M."/>
            <person name="Zhao Q."/>
            <person name="Wortman J.R."/>
            <person name="Bidwell S.L."/>
            <person name="Alsmark U.C.M."/>
            <person name="Besteiro S."/>
            <person name="Sicheritz-Ponten T."/>
            <person name="Noel C.J."/>
            <person name="Dacks J.B."/>
            <person name="Foster P.G."/>
            <person name="Simillion C."/>
            <person name="Van de Peer Y."/>
            <person name="Miranda-Saavedra D."/>
            <person name="Barton G.J."/>
            <person name="Westrop G.D."/>
            <person name="Mueller S."/>
            <person name="Dessi D."/>
            <person name="Fiori P.L."/>
            <person name="Ren Q."/>
            <person name="Paulsen I."/>
            <person name="Zhang H."/>
            <person name="Bastida-Corcuera F.D."/>
            <person name="Simoes-Barbosa A."/>
            <person name="Brown M.T."/>
            <person name="Hayes R.D."/>
            <person name="Mukherjee M."/>
            <person name="Okumura C.Y."/>
            <person name="Schneider R."/>
            <person name="Smith A.J."/>
            <person name="Vanacova S."/>
            <person name="Villalvazo M."/>
            <person name="Haas B.J."/>
            <person name="Pertea M."/>
            <person name="Feldblyum T.V."/>
            <person name="Utterback T.R."/>
            <person name="Shu C.L."/>
            <person name="Osoegawa K."/>
            <person name="de Jong P.J."/>
            <person name="Hrdy I."/>
            <person name="Horvathova L."/>
            <person name="Zubacova Z."/>
            <person name="Dolezal P."/>
            <person name="Malik S.B."/>
            <person name="Logsdon J.M. Jr."/>
            <person name="Henze K."/>
            <person name="Gupta A."/>
            <person name="Wang C.C."/>
            <person name="Dunne R.L."/>
            <person name="Upcroft J.A."/>
            <person name="Upcroft P."/>
            <person name="White O."/>
            <person name="Salzberg S.L."/>
            <person name="Tang P."/>
            <person name="Chiu C.-H."/>
            <person name="Lee Y.-S."/>
            <person name="Embley T.M."/>
            <person name="Coombs G.H."/>
            <person name="Mottram J.C."/>
            <person name="Tachezy J."/>
            <person name="Fraser-Liggett C.M."/>
            <person name="Johnson P.J."/>
        </authorList>
    </citation>
    <scope>NUCLEOTIDE SEQUENCE [LARGE SCALE GENOMIC DNA]</scope>
    <source>
        <strain evidence="7">G3</strain>
    </source>
</reference>
<feature type="compositionally biased region" description="Pro residues" evidence="5">
    <location>
        <begin position="488"/>
        <end position="500"/>
    </location>
</feature>
<dbReference type="AlphaFoldDB" id="A2FGL4"/>
<name>A2FGL4_TRIV3</name>
<feature type="compositionally biased region" description="Polar residues" evidence="5">
    <location>
        <begin position="594"/>
        <end position="607"/>
    </location>
</feature>
<reference evidence="7" key="1">
    <citation type="submission" date="2006-10" db="EMBL/GenBank/DDBJ databases">
        <authorList>
            <person name="Amadeo P."/>
            <person name="Zhao Q."/>
            <person name="Wortman J."/>
            <person name="Fraser-Liggett C."/>
            <person name="Carlton J."/>
        </authorList>
    </citation>
    <scope>NUCLEOTIDE SEQUENCE</scope>
    <source>
        <strain evidence="7">G3</strain>
    </source>
</reference>
<accession>A2FGL4</accession>
<dbReference type="STRING" id="5722.A2FGL4"/>